<evidence type="ECO:0000313" key="1">
    <source>
        <dbReference type="EMBL" id="THH40338.1"/>
    </source>
</evidence>
<dbReference type="Proteomes" id="UP000308528">
    <property type="component" value="Unassembled WGS sequence"/>
</dbReference>
<keyword evidence="2" id="KW-1185">Reference proteome</keyword>
<sequence>MSTRRNLKYKYLKTKIALSQTIQQLLEINRKRRYFKEDPQREEKLNEELKVLNATAEIQARTLKSYEESIQALERA</sequence>
<proteinExistence type="predicted"/>
<reference evidence="1 2" key="1">
    <citation type="submission" date="2019-04" db="EMBL/GenBank/DDBJ databases">
        <title>Lewinella litorea sp. nov., isolated from a marine sand.</title>
        <authorList>
            <person name="Yoon J.-H."/>
        </authorList>
    </citation>
    <scope>NUCLEOTIDE SEQUENCE [LARGE SCALE GENOMIC DNA]</scope>
    <source>
        <strain evidence="1 2">HSMS-39</strain>
    </source>
</reference>
<dbReference type="RefSeq" id="WP_136457504.1">
    <property type="nucleotide sequence ID" value="NZ_SRSF01000002.1"/>
</dbReference>
<dbReference type="AlphaFoldDB" id="A0A4S4NPM8"/>
<accession>A0A4S4NPM8</accession>
<protein>
    <submittedName>
        <fullName evidence="1">Uncharacterized protein</fullName>
    </submittedName>
</protein>
<evidence type="ECO:0000313" key="2">
    <source>
        <dbReference type="Proteomes" id="UP000308528"/>
    </source>
</evidence>
<comment type="caution">
    <text evidence="1">The sequence shown here is derived from an EMBL/GenBank/DDBJ whole genome shotgun (WGS) entry which is preliminary data.</text>
</comment>
<organism evidence="1 2">
    <name type="scientific">Neolewinella litorea</name>
    <dbReference type="NCBI Taxonomy" id="2562452"/>
    <lineage>
        <taxon>Bacteria</taxon>
        <taxon>Pseudomonadati</taxon>
        <taxon>Bacteroidota</taxon>
        <taxon>Saprospiria</taxon>
        <taxon>Saprospirales</taxon>
        <taxon>Lewinellaceae</taxon>
        <taxon>Neolewinella</taxon>
    </lineage>
</organism>
<dbReference type="OrthoDB" id="1495319at2"/>
<name>A0A4S4NPM8_9BACT</name>
<dbReference type="EMBL" id="SRSF01000002">
    <property type="protein sequence ID" value="THH40338.1"/>
    <property type="molecule type" value="Genomic_DNA"/>
</dbReference>
<gene>
    <name evidence="1" type="ORF">E4021_06280</name>
</gene>